<proteinExistence type="inferred from homology"/>
<accession>A0A0F9GE77</accession>
<dbReference type="Gene3D" id="3.40.50.300">
    <property type="entry name" value="P-loop containing nucleotide triphosphate hydrolases"/>
    <property type="match status" value="1"/>
</dbReference>
<dbReference type="GO" id="GO:0016887">
    <property type="term" value="F:ATP hydrolysis activity"/>
    <property type="evidence" value="ECO:0007669"/>
    <property type="project" value="InterPro"/>
</dbReference>
<comment type="caution">
    <text evidence="4">The sequence shown here is derived from an EMBL/GenBank/DDBJ whole genome shotgun (WGS) entry which is preliminary data.</text>
</comment>
<organism evidence="4">
    <name type="scientific">marine sediment metagenome</name>
    <dbReference type="NCBI Taxonomy" id="412755"/>
    <lineage>
        <taxon>unclassified sequences</taxon>
        <taxon>metagenomes</taxon>
        <taxon>ecological metagenomes</taxon>
    </lineage>
</organism>
<evidence type="ECO:0000259" key="3">
    <source>
        <dbReference type="PROSITE" id="PS00662"/>
    </source>
</evidence>
<dbReference type="NCBIfam" id="TIGR01420">
    <property type="entry name" value="pilT_fam"/>
    <property type="match status" value="1"/>
</dbReference>
<dbReference type="PANTHER" id="PTHR30486">
    <property type="entry name" value="TWITCHING MOTILITY PROTEIN PILT"/>
    <property type="match status" value="1"/>
</dbReference>
<dbReference type="PROSITE" id="PS00662">
    <property type="entry name" value="T2SP_E"/>
    <property type="match status" value="1"/>
</dbReference>
<feature type="domain" description="Bacterial type II secretion system protein E" evidence="3">
    <location>
        <begin position="95"/>
        <end position="109"/>
    </location>
</feature>
<gene>
    <name evidence="4" type="ORF">LCGC14_1837540</name>
</gene>
<dbReference type="InterPro" id="IPR006321">
    <property type="entry name" value="PilT/PilU"/>
</dbReference>
<dbReference type="InterPro" id="IPR050921">
    <property type="entry name" value="T4SS_GSP_E_ATPase"/>
</dbReference>
<dbReference type="Pfam" id="PF00437">
    <property type="entry name" value="T2SSE"/>
    <property type="match status" value="1"/>
</dbReference>
<feature type="compositionally biased region" description="Basic and acidic residues" evidence="2">
    <location>
        <begin position="268"/>
        <end position="284"/>
    </location>
</feature>
<dbReference type="GO" id="GO:0005524">
    <property type="term" value="F:ATP binding"/>
    <property type="evidence" value="ECO:0007669"/>
    <property type="project" value="InterPro"/>
</dbReference>
<dbReference type="InterPro" id="IPR027417">
    <property type="entry name" value="P-loop_NTPase"/>
</dbReference>
<feature type="non-terminal residue" evidence="4">
    <location>
        <position position="1"/>
    </location>
</feature>
<feature type="region of interest" description="Disordered" evidence="2">
    <location>
        <begin position="260"/>
        <end position="284"/>
    </location>
</feature>
<reference evidence="4" key="1">
    <citation type="journal article" date="2015" name="Nature">
        <title>Complex archaea that bridge the gap between prokaryotes and eukaryotes.</title>
        <authorList>
            <person name="Spang A."/>
            <person name="Saw J.H."/>
            <person name="Jorgensen S.L."/>
            <person name="Zaremba-Niedzwiedzka K."/>
            <person name="Martijn J."/>
            <person name="Lind A.E."/>
            <person name="van Eijk R."/>
            <person name="Schleper C."/>
            <person name="Guy L."/>
            <person name="Ettema T.J."/>
        </authorList>
    </citation>
    <scope>NUCLEOTIDE SEQUENCE</scope>
</reference>
<sequence length="284" mass="31578">IPMKIPSFEELHLPPAVNKMALEERGLILVTGTTGSGKSTTLAAMIDYINQNKTSNIMTIEDPIEYLHRDKRSIINQREVGTDTRGFDVSLRAALRQDPDVILVGEMRDAETIETAMSAAETGHLVMSTLHTTDTQETVNRIISAFPPHQHKHIRMLLSAILKGIVSMRLLPRADGKGRIPAVEVLVASSLIRECIQDETKTKHIRDYVAKGKLHYGMQTFDQCLLDLYKGGLVTFDECIKAATNVEDFKLKVKGVTTGTDEEEDEKLDMSEKGGEGEISIDRF</sequence>
<name>A0A0F9GE77_9ZZZZ</name>
<dbReference type="EMBL" id="LAZR01018242">
    <property type="protein sequence ID" value="KKL97129.1"/>
    <property type="molecule type" value="Genomic_DNA"/>
</dbReference>
<evidence type="ECO:0000313" key="4">
    <source>
        <dbReference type="EMBL" id="KKL97129.1"/>
    </source>
</evidence>
<protein>
    <recommendedName>
        <fullName evidence="3">Bacterial type II secretion system protein E domain-containing protein</fullName>
    </recommendedName>
</protein>
<dbReference type="PANTHER" id="PTHR30486:SF12">
    <property type="entry name" value="TYPE IV PILUS ATPASE PILU"/>
    <property type="match status" value="1"/>
</dbReference>
<dbReference type="InterPro" id="IPR001482">
    <property type="entry name" value="T2SS/T4SS_dom"/>
</dbReference>
<evidence type="ECO:0000256" key="2">
    <source>
        <dbReference type="SAM" id="MobiDB-lite"/>
    </source>
</evidence>
<dbReference type="SUPFAM" id="SSF52540">
    <property type="entry name" value="P-loop containing nucleoside triphosphate hydrolases"/>
    <property type="match status" value="1"/>
</dbReference>
<dbReference type="AlphaFoldDB" id="A0A0F9GE77"/>
<dbReference type="CDD" id="cd01131">
    <property type="entry name" value="PilT"/>
    <property type="match status" value="1"/>
</dbReference>
<evidence type="ECO:0000256" key="1">
    <source>
        <dbReference type="ARBA" id="ARBA00006611"/>
    </source>
</evidence>
<comment type="similarity">
    <text evidence="1">Belongs to the GSP E family.</text>
</comment>